<dbReference type="RefSeq" id="WP_170039349.1">
    <property type="nucleotide sequence ID" value="NZ_JABDTL010000002.1"/>
</dbReference>
<reference evidence="2 3" key="1">
    <citation type="submission" date="2020-08" db="EMBL/GenBank/DDBJ databases">
        <title>Genomic Encyclopedia of Type Strains, Phase IV (KMG-IV): sequencing the most valuable type-strain genomes for metagenomic binning, comparative biology and taxonomic classification.</title>
        <authorList>
            <person name="Goeker M."/>
        </authorList>
    </citation>
    <scope>NUCLEOTIDE SEQUENCE [LARGE SCALE GENOMIC DNA]</scope>
    <source>
        <strain evidence="2 3">DSM 29007</strain>
    </source>
</reference>
<name>A0A841GW89_9BACT</name>
<comment type="caution">
    <text evidence="2">The sequence shown here is derived from an EMBL/GenBank/DDBJ whole genome shotgun (WGS) entry which is preliminary data.</text>
</comment>
<feature type="signal peptide" evidence="1">
    <location>
        <begin position="1"/>
        <end position="24"/>
    </location>
</feature>
<accession>A0A841GW89</accession>
<dbReference type="Gene3D" id="2.40.160.20">
    <property type="match status" value="1"/>
</dbReference>
<protein>
    <submittedName>
        <fullName evidence="2">Opacity protein-like surface antigen</fullName>
    </submittedName>
</protein>
<organism evidence="2 3">
    <name type="scientific">Longimicrobium terrae</name>
    <dbReference type="NCBI Taxonomy" id="1639882"/>
    <lineage>
        <taxon>Bacteria</taxon>
        <taxon>Pseudomonadati</taxon>
        <taxon>Gemmatimonadota</taxon>
        <taxon>Longimicrobiia</taxon>
        <taxon>Longimicrobiales</taxon>
        <taxon>Longimicrobiaceae</taxon>
        <taxon>Longimicrobium</taxon>
    </lineage>
</organism>
<dbReference type="EMBL" id="JACHIA010000001">
    <property type="protein sequence ID" value="MBB6068446.1"/>
    <property type="molecule type" value="Genomic_DNA"/>
</dbReference>
<evidence type="ECO:0000256" key="1">
    <source>
        <dbReference type="SAM" id="SignalP"/>
    </source>
</evidence>
<feature type="chain" id="PRO_5032412449" evidence="1">
    <location>
        <begin position="25"/>
        <end position="240"/>
    </location>
</feature>
<proteinExistence type="predicted"/>
<dbReference type="Proteomes" id="UP000582837">
    <property type="component" value="Unassembled WGS sequence"/>
</dbReference>
<keyword evidence="1" id="KW-0732">Signal</keyword>
<gene>
    <name evidence="2" type="ORF">HNQ61_000057</name>
</gene>
<dbReference type="AlphaFoldDB" id="A0A841GW89"/>
<evidence type="ECO:0000313" key="2">
    <source>
        <dbReference type="EMBL" id="MBB6068446.1"/>
    </source>
</evidence>
<keyword evidence="3" id="KW-1185">Reference proteome</keyword>
<sequence length="240" mass="25743">MTRVPRTALLLAAAFVALARSASAQSVPSPIRDVTTTQGVHVFTGIMFPERGVQITDSTEVNFGPKVAPLVGVSYELRATGGLNFQLAVSFSPSERRLFTPEYVADSTLVEAIDTGVDVPSAILMTDAALLFHLTGPRTWHGLAPYVLAGGGIVADIRGTLQDEADLDLEGGELYRFGPTFALRTGVGTDWFVGDNLSIRAELQGRLWRTSPPDAFVLPVRDLSEWNQVGALTVGGVFHF</sequence>
<evidence type="ECO:0000313" key="3">
    <source>
        <dbReference type="Proteomes" id="UP000582837"/>
    </source>
</evidence>